<evidence type="ECO:0000256" key="2">
    <source>
        <dbReference type="ARBA" id="ARBA00022692"/>
    </source>
</evidence>
<dbReference type="PANTHER" id="PTHR46641:SF2">
    <property type="entry name" value="FMRFAMIDE RECEPTOR"/>
    <property type="match status" value="1"/>
</dbReference>
<gene>
    <name evidence="5" type="ORF">OFUS_LOCUS13550</name>
</gene>
<dbReference type="Gene3D" id="1.20.1070.10">
    <property type="entry name" value="Rhodopsin 7-helix transmembrane proteins"/>
    <property type="match status" value="1"/>
</dbReference>
<sequence length="441" mass="50669">MFNITNNISATRMDRPHYLSHEITNMDVIHTIDTEASKHFNSAIYSMNATEDPTLSNDLDGTCDWQDTELRIKIQFITRGIIIPIICVVGILANIVTLVIFTRPHMRNVTTMFLVGMVIADSSGLITLLVSFTYFYSSYKWLWLENRDVRWLAQIPIAWKLFYAVFNIPTNVFLTASNALASGVTIFRYVAVRLPLKANTFCTPRKAQVTITLIFVYSLVLNIPDCFMKTVRPIKHLNMTYQIIESTEFYSNKLFNNVYYPTRVVLNIFLPWFMCFVLSTSLLMSLRKKVRGSRMESRASAQYRKLRNSRRRRNDRITITIIAVNASFIICQGPAVVLNILMLKFRDRDELYCDNFVIATCICDLFLALNLALNFFLYAVAHVEFRKAVKAFISVLFTRKTSLTSITGLSITLNTMTPHSSTSDFEKKYEGYPRSSSVNDL</sequence>
<comment type="caution">
    <text evidence="5">The sequence shown here is derived from an EMBL/GenBank/DDBJ whole genome shotgun (WGS) entry which is preliminary data.</text>
</comment>
<dbReference type="PRINTS" id="PR00237">
    <property type="entry name" value="GPCRRHODOPSN"/>
</dbReference>
<accession>A0A8J1UZ43</accession>
<protein>
    <submittedName>
        <fullName evidence="5">Uncharacterized protein</fullName>
    </submittedName>
</protein>
<dbReference type="InterPro" id="IPR052954">
    <property type="entry name" value="GPCR-Ligand_Int"/>
</dbReference>
<dbReference type="GO" id="GO:0004930">
    <property type="term" value="F:G protein-coupled receptor activity"/>
    <property type="evidence" value="ECO:0007669"/>
    <property type="project" value="InterPro"/>
</dbReference>
<evidence type="ECO:0000256" key="4">
    <source>
        <dbReference type="ARBA" id="ARBA00023136"/>
    </source>
</evidence>
<dbReference type="GO" id="GO:0016020">
    <property type="term" value="C:membrane"/>
    <property type="evidence" value="ECO:0007669"/>
    <property type="project" value="UniProtKB-SubCell"/>
</dbReference>
<dbReference type="PROSITE" id="PS50262">
    <property type="entry name" value="G_PROTEIN_RECEP_F1_2"/>
    <property type="match status" value="1"/>
</dbReference>
<evidence type="ECO:0000256" key="1">
    <source>
        <dbReference type="ARBA" id="ARBA00004370"/>
    </source>
</evidence>
<organism evidence="5 6">
    <name type="scientific">Owenia fusiformis</name>
    <name type="common">Polychaete worm</name>
    <dbReference type="NCBI Taxonomy" id="6347"/>
    <lineage>
        <taxon>Eukaryota</taxon>
        <taxon>Metazoa</taxon>
        <taxon>Spiralia</taxon>
        <taxon>Lophotrochozoa</taxon>
        <taxon>Annelida</taxon>
        <taxon>Polychaeta</taxon>
        <taxon>Sedentaria</taxon>
        <taxon>Canalipalpata</taxon>
        <taxon>Sabellida</taxon>
        <taxon>Oweniida</taxon>
        <taxon>Oweniidae</taxon>
        <taxon>Owenia</taxon>
    </lineage>
</organism>
<evidence type="ECO:0000313" key="5">
    <source>
        <dbReference type="EMBL" id="CAH1787930.1"/>
    </source>
</evidence>
<keyword evidence="2" id="KW-0812">Transmembrane</keyword>
<dbReference type="CDD" id="cd14978">
    <property type="entry name" value="7tmA_FMRFamide_R-like"/>
    <property type="match status" value="1"/>
</dbReference>
<dbReference type="SUPFAM" id="SSF81321">
    <property type="entry name" value="Family A G protein-coupled receptor-like"/>
    <property type="match status" value="1"/>
</dbReference>
<evidence type="ECO:0000256" key="3">
    <source>
        <dbReference type="ARBA" id="ARBA00022989"/>
    </source>
</evidence>
<keyword evidence="3" id="KW-1133">Transmembrane helix</keyword>
<evidence type="ECO:0000313" key="6">
    <source>
        <dbReference type="Proteomes" id="UP000749559"/>
    </source>
</evidence>
<dbReference type="InterPro" id="IPR017452">
    <property type="entry name" value="GPCR_Rhodpsn_7TM"/>
</dbReference>
<dbReference type="PANTHER" id="PTHR46641">
    <property type="entry name" value="FMRFAMIDE RECEPTOR-RELATED"/>
    <property type="match status" value="1"/>
</dbReference>
<comment type="subcellular location">
    <subcellularLocation>
        <location evidence="1">Membrane</location>
    </subcellularLocation>
</comment>
<dbReference type="AlphaFoldDB" id="A0A8J1UZ43"/>
<proteinExistence type="predicted"/>
<dbReference type="OrthoDB" id="10011262at2759"/>
<dbReference type="InterPro" id="IPR000276">
    <property type="entry name" value="GPCR_Rhodpsn"/>
</dbReference>
<dbReference type="EMBL" id="CAIIXF020000006">
    <property type="protein sequence ID" value="CAH1787930.1"/>
    <property type="molecule type" value="Genomic_DNA"/>
</dbReference>
<keyword evidence="4" id="KW-0472">Membrane</keyword>
<name>A0A8J1UZ43_OWEFU</name>
<reference evidence="5" key="1">
    <citation type="submission" date="2022-03" db="EMBL/GenBank/DDBJ databases">
        <authorList>
            <person name="Martin C."/>
        </authorList>
    </citation>
    <scope>NUCLEOTIDE SEQUENCE</scope>
</reference>
<dbReference type="Proteomes" id="UP000749559">
    <property type="component" value="Unassembled WGS sequence"/>
</dbReference>
<dbReference type="Pfam" id="PF00001">
    <property type="entry name" value="7tm_1"/>
    <property type="match status" value="1"/>
</dbReference>
<keyword evidence="6" id="KW-1185">Reference proteome</keyword>